<dbReference type="InterPro" id="IPR047817">
    <property type="entry name" value="ABC2_TM_bact-type"/>
</dbReference>
<feature type="transmembrane region" description="Helical" evidence="5">
    <location>
        <begin position="54"/>
        <end position="79"/>
    </location>
</feature>
<name>A0A6J7HME6_9ZZZZ</name>
<dbReference type="InterPro" id="IPR051784">
    <property type="entry name" value="Nod_factor_ABC_transporter"/>
</dbReference>
<organism evidence="7">
    <name type="scientific">freshwater metagenome</name>
    <dbReference type="NCBI Taxonomy" id="449393"/>
    <lineage>
        <taxon>unclassified sequences</taxon>
        <taxon>metagenomes</taxon>
        <taxon>ecological metagenomes</taxon>
    </lineage>
</organism>
<dbReference type="Pfam" id="PF01061">
    <property type="entry name" value="ABC2_membrane"/>
    <property type="match status" value="1"/>
</dbReference>
<evidence type="ECO:0000313" key="7">
    <source>
        <dbReference type="EMBL" id="CAB4920592.1"/>
    </source>
</evidence>
<feature type="transmembrane region" description="Helical" evidence="5">
    <location>
        <begin position="21"/>
        <end position="48"/>
    </location>
</feature>
<evidence type="ECO:0000256" key="1">
    <source>
        <dbReference type="ARBA" id="ARBA00004141"/>
    </source>
</evidence>
<dbReference type="InterPro" id="IPR013525">
    <property type="entry name" value="ABC2_TM"/>
</dbReference>
<comment type="subcellular location">
    <subcellularLocation>
        <location evidence="1">Membrane</location>
        <topology evidence="1">Multi-pass membrane protein</topology>
    </subcellularLocation>
</comment>
<protein>
    <submittedName>
        <fullName evidence="7">Unannotated protein</fullName>
    </submittedName>
</protein>
<dbReference type="PANTHER" id="PTHR43229">
    <property type="entry name" value="NODULATION PROTEIN J"/>
    <property type="match status" value="1"/>
</dbReference>
<evidence type="ECO:0000256" key="2">
    <source>
        <dbReference type="ARBA" id="ARBA00022692"/>
    </source>
</evidence>
<dbReference type="PRINTS" id="PR00164">
    <property type="entry name" value="ABC2TRNSPORT"/>
</dbReference>
<dbReference type="PANTHER" id="PTHR43229:SF2">
    <property type="entry name" value="NODULATION PROTEIN J"/>
    <property type="match status" value="1"/>
</dbReference>
<dbReference type="PIRSF" id="PIRSF006648">
    <property type="entry name" value="DrrB"/>
    <property type="match status" value="1"/>
</dbReference>
<feature type="transmembrane region" description="Helical" evidence="5">
    <location>
        <begin position="222"/>
        <end position="242"/>
    </location>
</feature>
<feature type="transmembrane region" description="Helical" evidence="5">
    <location>
        <begin position="139"/>
        <end position="159"/>
    </location>
</feature>
<proteinExistence type="predicted"/>
<evidence type="ECO:0000259" key="6">
    <source>
        <dbReference type="PROSITE" id="PS51012"/>
    </source>
</evidence>
<dbReference type="EMBL" id="CAFBMR010000063">
    <property type="protein sequence ID" value="CAB4920592.1"/>
    <property type="molecule type" value="Genomic_DNA"/>
</dbReference>
<accession>A0A6J7HME6</accession>
<keyword evidence="3 5" id="KW-1133">Transmembrane helix</keyword>
<evidence type="ECO:0000256" key="4">
    <source>
        <dbReference type="ARBA" id="ARBA00023136"/>
    </source>
</evidence>
<feature type="transmembrane region" description="Helical" evidence="5">
    <location>
        <begin position="171"/>
        <end position="190"/>
    </location>
</feature>
<evidence type="ECO:0000256" key="5">
    <source>
        <dbReference type="SAM" id="Phobius"/>
    </source>
</evidence>
<sequence>MIDVHAYAGILTREAIMFRRLWVSTTFASIVEPTIYLLAFGLGLGALISNINGYSYIEFVGTGSVATAVLFSSVFTGMFTTYVRRVYQKTYDGLLSTPVDVSEIMTAEGLWIAAKAGVYGCAPLLVAMCFGLPPSWGMLAVPFIGFLTGLGFGFFGQWLSGIVPSIDAFNYVTSALITPLFLVAGTFFPLTQLPQWAQTLAQLNPLYHCVQLVRHAAFGWEGWADVGNVAALVIFAIIARYLSIRRLRKRLIG</sequence>
<dbReference type="GO" id="GO:0043190">
    <property type="term" value="C:ATP-binding cassette (ABC) transporter complex"/>
    <property type="evidence" value="ECO:0007669"/>
    <property type="project" value="InterPro"/>
</dbReference>
<feature type="transmembrane region" description="Helical" evidence="5">
    <location>
        <begin position="112"/>
        <end position="133"/>
    </location>
</feature>
<evidence type="ECO:0000256" key="3">
    <source>
        <dbReference type="ARBA" id="ARBA00022989"/>
    </source>
</evidence>
<gene>
    <name evidence="7" type="ORF">UFOPK3610_01388</name>
</gene>
<keyword evidence="4 5" id="KW-0472">Membrane</keyword>
<dbReference type="GO" id="GO:0140359">
    <property type="term" value="F:ABC-type transporter activity"/>
    <property type="evidence" value="ECO:0007669"/>
    <property type="project" value="InterPro"/>
</dbReference>
<feature type="domain" description="ABC transmembrane type-2" evidence="6">
    <location>
        <begin position="24"/>
        <end position="250"/>
    </location>
</feature>
<dbReference type="PROSITE" id="PS51012">
    <property type="entry name" value="ABC_TM2"/>
    <property type="match status" value="1"/>
</dbReference>
<reference evidence="7" key="1">
    <citation type="submission" date="2020-05" db="EMBL/GenBank/DDBJ databases">
        <authorList>
            <person name="Chiriac C."/>
            <person name="Salcher M."/>
            <person name="Ghai R."/>
            <person name="Kavagutti S V."/>
        </authorList>
    </citation>
    <scope>NUCLEOTIDE SEQUENCE</scope>
</reference>
<dbReference type="InterPro" id="IPR000412">
    <property type="entry name" value="ABC_2_transport"/>
</dbReference>
<dbReference type="AlphaFoldDB" id="A0A6J7HME6"/>
<keyword evidence="2 5" id="KW-0812">Transmembrane</keyword>